<feature type="transmembrane region" description="Helical" evidence="1">
    <location>
        <begin position="20"/>
        <end position="41"/>
    </location>
</feature>
<dbReference type="EMBL" id="PFAG01000006">
    <property type="protein sequence ID" value="PIR98635.1"/>
    <property type="molecule type" value="Genomic_DNA"/>
</dbReference>
<evidence type="ECO:0000256" key="1">
    <source>
        <dbReference type="SAM" id="Phobius"/>
    </source>
</evidence>
<accession>A0A2H0VHP4</accession>
<keyword evidence="1" id="KW-0812">Transmembrane</keyword>
<dbReference type="Proteomes" id="UP000230776">
    <property type="component" value="Unassembled WGS sequence"/>
</dbReference>
<sequence length="68" mass="7107">MTTIINTPPRDSHSSGEGMGAGMILGIVVTVAVALVFFYMYGWPVIMGSNSPEAPEANVEITIPAPAE</sequence>
<keyword evidence="1" id="KW-1133">Transmembrane helix</keyword>
<comment type="caution">
    <text evidence="2">The sequence shown here is derived from an EMBL/GenBank/DDBJ whole genome shotgun (WGS) entry which is preliminary data.</text>
</comment>
<reference evidence="3" key="1">
    <citation type="submission" date="2017-09" db="EMBL/GenBank/DDBJ databases">
        <title>Depth-based differentiation of microbial function through sediment-hosted aquifers and enrichment of novel symbionts in the deep terrestrial subsurface.</title>
        <authorList>
            <person name="Probst A.J."/>
            <person name="Ladd B."/>
            <person name="Jarett J.K."/>
            <person name="Geller-Mcgrath D.E."/>
            <person name="Sieber C.M.K."/>
            <person name="Emerson J.B."/>
            <person name="Anantharaman K."/>
            <person name="Thomas B.C."/>
            <person name="Malmstrom R."/>
            <person name="Stieglmeier M."/>
            <person name="Klingl A."/>
            <person name="Woyke T."/>
            <person name="Ryan C.M."/>
            <person name="Banfield J.F."/>
        </authorList>
    </citation>
    <scope>NUCLEOTIDE SEQUENCE [LARGE SCALE GENOMIC DNA]</scope>
</reference>
<evidence type="ECO:0000313" key="3">
    <source>
        <dbReference type="Proteomes" id="UP000230776"/>
    </source>
</evidence>
<gene>
    <name evidence="2" type="ORF">COT88_00465</name>
</gene>
<dbReference type="AlphaFoldDB" id="A0A2H0VHP4"/>
<keyword evidence="1" id="KW-0472">Membrane</keyword>
<organism evidence="2 3">
    <name type="scientific">Candidatus Colwellbacteria bacterium CG10_big_fil_rev_8_21_14_0_10_41_28</name>
    <dbReference type="NCBI Taxonomy" id="1974539"/>
    <lineage>
        <taxon>Bacteria</taxon>
        <taxon>Candidatus Colwelliibacteriota</taxon>
    </lineage>
</organism>
<protein>
    <submittedName>
        <fullName evidence="2">Uncharacterized protein</fullName>
    </submittedName>
</protein>
<evidence type="ECO:0000313" key="2">
    <source>
        <dbReference type="EMBL" id="PIR98635.1"/>
    </source>
</evidence>
<proteinExistence type="predicted"/>
<name>A0A2H0VHP4_9BACT</name>